<feature type="region of interest" description="Disordered" evidence="1">
    <location>
        <begin position="115"/>
        <end position="143"/>
    </location>
</feature>
<feature type="region of interest" description="Disordered" evidence="1">
    <location>
        <begin position="247"/>
        <end position="287"/>
    </location>
</feature>
<organism evidence="2 3">
    <name type="scientific">Gymnopus androsaceus JB14</name>
    <dbReference type="NCBI Taxonomy" id="1447944"/>
    <lineage>
        <taxon>Eukaryota</taxon>
        <taxon>Fungi</taxon>
        <taxon>Dikarya</taxon>
        <taxon>Basidiomycota</taxon>
        <taxon>Agaricomycotina</taxon>
        <taxon>Agaricomycetes</taxon>
        <taxon>Agaricomycetidae</taxon>
        <taxon>Agaricales</taxon>
        <taxon>Marasmiineae</taxon>
        <taxon>Omphalotaceae</taxon>
        <taxon>Gymnopus</taxon>
    </lineage>
</organism>
<dbReference type="EMBL" id="ML770048">
    <property type="protein sequence ID" value="KAE9384980.1"/>
    <property type="molecule type" value="Genomic_DNA"/>
</dbReference>
<reference evidence="2" key="1">
    <citation type="journal article" date="2019" name="Environ. Microbiol.">
        <title>Fungal ecological strategies reflected in gene transcription - a case study of two litter decomposers.</title>
        <authorList>
            <person name="Barbi F."/>
            <person name="Kohler A."/>
            <person name="Barry K."/>
            <person name="Baskaran P."/>
            <person name="Daum C."/>
            <person name="Fauchery L."/>
            <person name="Ihrmark K."/>
            <person name="Kuo A."/>
            <person name="LaButti K."/>
            <person name="Lipzen A."/>
            <person name="Morin E."/>
            <person name="Grigoriev I.V."/>
            <person name="Henrissat B."/>
            <person name="Lindahl B."/>
            <person name="Martin F."/>
        </authorList>
    </citation>
    <scope>NUCLEOTIDE SEQUENCE</scope>
    <source>
        <strain evidence="2">JB14</strain>
    </source>
</reference>
<gene>
    <name evidence="2" type="ORF">BT96DRAFT_929027</name>
</gene>
<accession>A0A6A4GHN0</accession>
<dbReference type="Proteomes" id="UP000799118">
    <property type="component" value="Unassembled WGS sequence"/>
</dbReference>
<dbReference type="OrthoDB" id="3131738at2759"/>
<feature type="region of interest" description="Disordered" evidence="1">
    <location>
        <begin position="327"/>
        <end position="356"/>
    </location>
</feature>
<feature type="compositionally biased region" description="Polar residues" evidence="1">
    <location>
        <begin position="327"/>
        <end position="337"/>
    </location>
</feature>
<name>A0A6A4GHN0_9AGAR</name>
<protein>
    <submittedName>
        <fullName evidence="2">Uncharacterized protein</fullName>
    </submittedName>
</protein>
<feature type="compositionally biased region" description="Low complexity" evidence="1">
    <location>
        <begin position="271"/>
        <end position="287"/>
    </location>
</feature>
<evidence type="ECO:0000313" key="3">
    <source>
        <dbReference type="Proteomes" id="UP000799118"/>
    </source>
</evidence>
<keyword evidence="3" id="KW-1185">Reference proteome</keyword>
<dbReference type="AlphaFoldDB" id="A0A6A4GHN0"/>
<sequence length="571" mass="62264">MPAPSFSNDVETKVSLTMEIAIDIVRLQGEELIRVRRELEKSKNLNQAAFELIRATDQRMSEMQNAFPERHTQVSSLEAVIVNLQRESDSSLVSLENIRESMRKFCGPSFVDFETQSPHSSESTLPQDHFVDNQSDLKGSNNLDSLQNESEIVEGLEDIVSIDDELTKANQNISDVLESSEAQAHNSTHFTNASVSPEEPVCQFSRYNDSEVEILRQDLVDAVSHANDLQYHLDAAQEANEALEEKVMELSSQAQGASVSHCDSVKEEHTSNSNDASDNHDSSLLADEPSTSLKDVVVGQPDLIPATVPLPQAILSTGADVIDSSKSAVVDQPNSPVVNDRGGSLPPPASHVNSANTPSNLTANSLQRKFVPAMTLCLPINLVGLNAKEAAKIIQIDGICSKAIGYSPTFLQGSPMGKLIIDLHNQNGATLIAVSKDANTLCNLLTKELNTHWKYTFIVVGHCPVPKKNTRQLHVLGEYAYRDSLPSQLSLSDYELLPEAAKDFIFYSAQSLRQTEIKTKQQLVASLVKPGGIVAHGIALETVRSREALEQLVAGEARRRGLVQVTKTGAT</sequence>
<evidence type="ECO:0000256" key="1">
    <source>
        <dbReference type="SAM" id="MobiDB-lite"/>
    </source>
</evidence>
<proteinExistence type="predicted"/>
<evidence type="ECO:0000313" key="2">
    <source>
        <dbReference type="EMBL" id="KAE9384980.1"/>
    </source>
</evidence>